<comment type="caution">
    <text evidence="1">The sequence shown here is derived from an EMBL/GenBank/DDBJ whole genome shotgun (WGS) entry which is preliminary data.</text>
</comment>
<accession>A0ACC2IGW5</accession>
<name>A0ACC2IGW5_9PLEO</name>
<organism evidence="1 2">
    <name type="scientific">Boeremia exigua</name>
    <dbReference type="NCBI Taxonomy" id="749465"/>
    <lineage>
        <taxon>Eukaryota</taxon>
        <taxon>Fungi</taxon>
        <taxon>Dikarya</taxon>
        <taxon>Ascomycota</taxon>
        <taxon>Pezizomycotina</taxon>
        <taxon>Dothideomycetes</taxon>
        <taxon>Pleosporomycetidae</taxon>
        <taxon>Pleosporales</taxon>
        <taxon>Pleosporineae</taxon>
        <taxon>Didymellaceae</taxon>
        <taxon>Boeremia</taxon>
    </lineage>
</organism>
<evidence type="ECO:0000313" key="2">
    <source>
        <dbReference type="Proteomes" id="UP001153331"/>
    </source>
</evidence>
<proteinExistence type="predicted"/>
<sequence>MLFTAKPKRYSHQPLVYWKSQIRLLRVEPDLYGPIRCKVEIFDLNRAPAYAALSYTWGPEYPVYDILIDGKALSVRKNLHHFLKCRRKTRNKHYRSEKDLYIFIDQICIDQSDPEERNRQVQLMSRIYSRCWQVIIWLNDEQGQCTRAARDFGHVSKRALSLAKLLKNDYFTRLWIVQELLLAPSICVFTPGNTWLSWRTILQTTRDVMSGTHMTPEESAAWKMVPVNTSKLVLMTDKFACKRQFDPQKLKAPNKLSWFRFAAKAGHSSRLSDLLGILHFGANICHEPRDKVYGLMSLLEVEHQLTVDYNKPVYDVFKDAIIELHSIVDFDDDNSYRQWLKATRQLGVQMGIDNNDIAELFALLEFINLILPTRGHSVEGEAGCLPSLVSMVGVRVSNTRGVQLDPMVRTMSRSAYSLGSHDVNDQEINESTDDIHDDKKSDDTVVEHYLGLPPDIGRRQSSDGALQSNQPKAHITIEYDIIQEIALYLSQGEDQDPILKEKRWNSFVHSLTYVSRLDNKGVQVLWYFLHDGKTFRYKTSPDWDRIFQISPFRMARIIKEYEEERIEDEKSRKEHQQSSEDVSKAQPECATPQVTQKPKKQHKSLKKATPLFQLLVYWWLCFVGFAVAVVGIICCAADTISHAIPVVFALWGLYRVFKKRNERLSSHTTISVECTKDVPRPEFELDFHEDWRATLDGLSADFARDARACLSLLPAALALMAPVIVPRAGAPVSGRYIVKMKPIGIEKNIITALKQLGRNPAHIYSFGNFKGFAAELSETTLALLRWLPGIEYIEQEIIFRASLDDTDPVNDSFVTQTSSPWGLARISSQNRGSTSYTYDDSAGSGTCVYVVDTGIAISHPEFEGRASFLANFAGDGSNADDHGHGTHCAGIVGSRTYGVAKNTTIYGVKVLDATASGTTSSVVAGINFVVNDVATRNCPNGAILSMSLGGMRSAAVNSAAANAVSSGIFVVAAAGNNAKDTITVSPASESTVFAVGATDSVDRMASFSNFGTLVDILAPGVSVLSTWLNNSTILRSGTSMATPHVAGIAAYLLALEGKKTPAALSTYMQVLALKGNITNLPLGTKNYLASNGNARS</sequence>
<evidence type="ECO:0000313" key="1">
    <source>
        <dbReference type="EMBL" id="KAJ8114398.1"/>
    </source>
</evidence>
<dbReference type="Proteomes" id="UP001153331">
    <property type="component" value="Unassembled WGS sequence"/>
</dbReference>
<keyword evidence="2" id="KW-1185">Reference proteome</keyword>
<protein>
    <submittedName>
        <fullName evidence="1">Uncharacterized protein</fullName>
    </submittedName>
</protein>
<reference evidence="1" key="1">
    <citation type="submission" date="2022-11" db="EMBL/GenBank/DDBJ databases">
        <title>Genome Sequence of Boeremia exigua.</title>
        <authorList>
            <person name="Buettner E."/>
        </authorList>
    </citation>
    <scope>NUCLEOTIDE SEQUENCE</scope>
    <source>
        <strain evidence="1">CU02</strain>
    </source>
</reference>
<gene>
    <name evidence="1" type="ORF">OPT61_g3718</name>
</gene>
<dbReference type="EMBL" id="JAPHNI010000196">
    <property type="protein sequence ID" value="KAJ8114398.1"/>
    <property type="molecule type" value="Genomic_DNA"/>
</dbReference>